<evidence type="ECO:0000256" key="2">
    <source>
        <dbReference type="ARBA" id="ARBA00022771"/>
    </source>
</evidence>
<dbReference type="PANTHER" id="PTHR24082">
    <property type="entry name" value="NUCLEAR HORMONE RECEPTOR"/>
    <property type="match status" value="1"/>
</dbReference>
<gene>
    <name evidence="10" type="primary">Nr1h4_0</name>
    <name evidence="10" type="ORF">EYF80_056987</name>
</gene>
<evidence type="ECO:0000256" key="3">
    <source>
        <dbReference type="ARBA" id="ARBA00022833"/>
    </source>
</evidence>
<dbReference type="GO" id="GO:0050728">
    <property type="term" value="P:negative regulation of inflammatory response"/>
    <property type="evidence" value="ECO:0007669"/>
    <property type="project" value="TreeGrafter"/>
</dbReference>
<keyword evidence="6" id="KW-0804">Transcription</keyword>
<organism evidence="10 11">
    <name type="scientific">Liparis tanakae</name>
    <name type="common">Tanaka's snailfish</name>
    <dbReference type="NCBI Taxonomy" id="230148"/>
    <lineage>
        <taxon>Eukaryota</taxon>
        <taxon>Metazoa</taxon>
        <taxon>Chordata</taxon>
        <taxon>Craniata</taxon>
        <taxon>Vertebrata</taxon>
        <taxon>Euteleostomi</taxon>
        <taxon>Actinopterygii</taxon>
        <taxon>Neopterygii</taxon>
        <taxon>Teleostei</taxon>
        <taxon>Neoteleostei</taxon>
        <taxon>Acanthomorphata</taxon>
        <taxon>Eupercaria</taxon>
        <taxon>Perciformes</taxon>
        <taxon>Cottioidei</taxon>
        <taxon>Cottales</taxon>
        <taxon>Liparidae</taxon>
        <taxon>Liparis</taxon>
    </lineage>
</organism>
<dbReference type="GO" id="GO:0000978">
    <property type="term" value="F:RNA polymerase II cis-regulatory region sequence-specific DNA binding"/>
    <property type="evidence" value="ECO:0007669"/>
    <property type="project" value="TreeGrafter"/>
</dbReference>
<keyword evidence="8" id="KW-0539">Nucleus</keyword>
<comment type="caution">
    <text evidence="10">The sequence shown here is derived from an EMBL/GenBank/DDBJ whole genome shotgun (WGS) entry which is preliminary data.</text>
</comment>
<dbReference type="SUPFAM" id="SSF48508">
    <property type="entry name" value="Nuclear receptor ligand-binding domain"/>
    <property type="match status" value="1"/>
</dbReference>
<dbReference type="GO" id="GO:0045944">
    <property type="term" value="P:positive regulation of transcription by RNA polymerase II"/>
    <property type="evidence" value="ECO:0007669"/>
    <property type="project" value="TreeGrafter"/>
</dbReference>
<evidence type="ECO:0000313" key="10">
    <source>
        <dbReference type="EMBL" id="TNN32846.1"/>
    </source>
</evidence>
<dbReference type="EMBL" id="SRLO01002467">
    <property type="protein sequence ID" value="TNN32846.1"/>
    <property type="molecule type" value="Genomic_DNA"/>
</dbReference>
<keyword evidence="2" id="KW-0863">Zinc-finger</keyword>
<dbReference type="Pfam" id="PF00104">
    <property type="entry name" value="Hormone_recep"/>
    <property type="match status" value="1"/>
</dbReference>
<feature type="domain" description="NR LBD" evidence="9">
    <location>
        <begin position="1"/>
        <end position="89"/>
    </location>
</feature>
<dbReference type="InterPro" id="IPR050234">
    <property type="entry name" value="Nuclear_hormone_rcpt_NR1"/>
</dbReference>
<dbReference type="InterPro" id="IPR035500">
    <property type="entry name" value="NHR-like_dom_sf"/>
</dbReference>
<accession>A0A4Z2EV78</accession>
<keyword evidence="3" id="KW-0862">Zinc</keyword>
<dbReference type="GO" id="GO:0090575">
    <property type="term" value="C:RNA polymerase II transcription regulator complex"/>
    <property type="evidence" value="ECO:0007669"/>
    <property type="project" value="TreeGrafter"/>
</dbReference>
<keyword evidence="4" id="KW-0805">Transcription regulation</keyword>
<sequence length="89" mass="9806">MATLRVTEAEYALLTATALLCSDRASLQAASCVERMQELILDLLSRLCGAQAGAARGGPQRFGRLLGRLTELRTLRHNYLLLTRRQPGH</sequence>
<keyword evidence="5" id="KW-0238">DNA-binding</keyword>
<proteinExistence type="predicted"/>
<dbReference type="GO" id="GO:0030154">
    <property type="term" value="P:cell differentiation"/>
    <property type="evidence" value="ECO:0007669"/>
    <property type="project" value="TreeGrafter"/>
</dbReference>
<evidence type="ECO:0000256" key="7">
    <source>
        <dbReference type="ARBA" id="ARBA00023170"/>
    </source>
</evidence>
<keyword evidence="7 10" id="KW-0675">Receptor</keyword>
<dbReference type="PROSITE" id="PS51843">
    <property type="entry name" value="NR_LBD"/>
    <property type="match status" value="1"/>
</dbReference>
<evidence type="ECO:0000256" key="6">
    <source>
        <dbReference type="ARBA" id="ARBA00023163"/>
    </source>
</evidence>
<dbReference type="Gene3D" id="1.10.565.10">
    <property type="entry name" value="Retinoid X Receptor"/>
    <property type="match status" value="1"/>
</dbReference>
<evidence type="ECO:0000313" key="11">
    <source>
        <dbReference type="Proteomes" id="UP000314294"/>
    </source>
</evidence>
<dbReference type="AlphaFoldDB" id="A0A4Z2EV78"/>
<dbReference type="InterPro" id="IPR000536">
    <property type="entry name" value="Nucl_hrmn_rcpt_lig-bd"/>
</dbReference>
<name>A0A4Z2EV78_9TELE</name>
<dbReference type="Proteomes" id="UP000314294">
    <property type="component" value="Unassembled WGS sequence"/>
</dbReference>
<dbReference type="GO" id="GO:0000122">
    <property type="term" value="P:negative regulation of transcription by RNA polymerase II"/>
    <property type="evidence" value="ECO:0007669"/>
    <property type="project" value="TreeGrafter"/>
</dbReference>
<reference evidence="10 11" key="1">
    <citation type="submission" date="2019-03" db="EMBL/GenBank/DDBJ databases">
        <title>First draft genome of Liparis tanakae, snailfish: a comprehensive survey of snailfish specific genes.</title>
        <authorList>
            <person name="Kim W."/>
            <person name="Song I."/>
            <person name="Jeong J.-H."/>
            <person name="Kim D."/>
            <person name="Kim S."/>
            <person name="Ryu S."/>
            <person name="Song J.Y."/>
            <person name="Lee S.K."/>
        </authorList>
    </citation>
    <scope>NUCLEOTIDE SEQUENCE [LARGE SCALE GENOMIC DNA]</scope>
    <source>
        <tissue evidence="10">Muscle</tissue>
    </source>
</reference>
<dbReference type="GO" id="GO:0008270">
    <property type="term" value="F:zinc ion binding"/>
    <property type="evidence" value="ECO:0007669"/>
    <property type="project" value="UniProtKB-KW"/>
</dbReference>
<evidence type="ECO:0000256" key="5">
    <source>
        <dbReference type="ARBA" id="ARBA00023125"/>
    </source>
</evidence>
<protein>
    <submittedName>
        <fullName evidence="10">Bile acid receptor</fullName>
    </submittedName>
</protein>
<dbReference type="GO" id="GO:0004879">
    <property type="term" value="F:nuclear receptor activity"/>
    <property type="evidence" value="ECO:0007669"/>
    <property type="project" value="TreeGrafter"/>
</dbReference>
<evidence type="ECO:0000256" key="1">
    <source>
        <dbReference type="ARBA" id="ARBA00022723"/>
    </source>
</evidence>
<evidence type="ECO:0000256" key="4">
    <source>
        <dbReference type="ARBA" id="ARBA00023015"/>
    </source>
</evidence>
<evidence type="ECO:0000259" key="9">
    <source>
        <dbReference type="PROSITE" id="PS51843"/>
    </source>
</evidence>
<keyword evidence="11" id="KW-1185">Reference proteome</keyword>
<evidence type="ECO:0000256" key="8">
    <source>
        <dbReference type="ARBA" id="ARBA00023242"/>
    </source>
</evidence>
<keyword evidence="1" id="KW-0479">Metal-binding</keyword>
<dbReference type="PANTHER" id="PTHR24082:SF507">
    <property type="entry name" value="BILE ACID RECEPTOR-RELATED"/>
    <property type="match status" value="1"/>
</dbReference>